<gene>
    <name evidence="1" type="ORF">LTRI10_LOCUS53676</name>
</gene>
<evidence type="ECO:0000313" key="1">
    <source>
        <dbReference type="EMBL" id="CAL1414521.1"/>
    </source>
</evidence>
<name>A0AAV2GUW9_9ROSI</name>
<dbReference type="Proteomes" id="UP001497516">
    <property type="component" value="Chromosome 9"/>
</dbReference>
<proteinExistence type="predicted"/>
<evidence type="ECO:0000313" key="2">
    <source>
        <dbReference type="Proteomes" id="UP001497516"/>
    </source>
</evidence>
<protein>
    <submittedName>
        <fullName evidence="1">Uncharacterized protein</fullName>
    </submittedName>
</protein>
<dbReference type="EMBL" id="OZ034822">
    <property type="protein sequence ID" value="CAL1414521.1"/>
    <property type="molecule type" value="Genomic_DNA"/>
</dbReference>
<dbReference type="AlphaFoldDB" id="A0AAV2GUW9"/>
<sequence>MYSYVEKTVWSGEMMRGYYRPSKTYVPFHKVVAKIVFSTLVTLNPGFAIAQYEVKYEYVFVIESCMSHYYLSEK</sequence>
<organism evidence="1 2">
    <name type="scientific">Linum trigynum</name>
    <dbReference type="NCBI Taxonomy" id="586398"/>
    <lineage>
        <taxon>Eukaryota</taxon>
        <taxon>Viridiplantae</taxon>
        <taxon>Streptophyta</taxon>
        <taxon>Embryophyta</taxon>
        <taxon>Tracheophyta</taxon>
        <taxon>Spermatophyta</taxon>
        <taxon>Magnoliopsida</taxon>
        <taxon>eudicotyledons</taxon>
        <taxon>Gunneridae</taxon>
        <taxon>Pentapetalae</taxon>
        <taxon>rosids</taxon>
        <taxon>fabids</taxon>
        <taxon>Malpighiales</taxon>
        <taxon>Linaceae</taxon>
        <taxon>Linum</taxon>
    </lineage>
</organism>
<accession>A0AAV2GUW9</accession>
<keyword evidence="2" id="KW-1185">Reference proteome</keyword>
<reference evidence="1 2" key="1">
    <citation type="submission" date="2024-04" db="EMBL/GenBank/DDBJ databases">
        <authorList>
            <person name="Fracassetti M."/>
        </authorList>
    </citation>
    <scope>NUCLEOTIDE SEQUENCE [LARGE SCALE GENOMIC DNA]</scope>
</reference>